<dbReference type="AlphaFoldDB" id="A0A511YST0"/>
<accession>A0A511YST0</accession>
<dbReference type="EMBL" id="BJYJ01000069">
    <property type="protein sequence ID" value="GEN78244.1"/>
    <property type="molecule type" value="Genomic_DNA"/>
</dbReference>
<keyword evidence="1" id="KW-0175">Coiled coil</keyword>
<organism evidence="2 3">
    <name type="scientific">Chryseobacterium hagamense</name>
    <dbReference type="NCBI Taxonomy" id="395935"/>
    <lineage>
        <taxon>Bacteria</taxon>
        <taxon>Pseudomonadati</taxon>
        <taxon>Bacteroidota</taxon>
        <taxon>Flavobacteriia</taxon>
        <taxon>Flavobacteriales</taxon>
        <taxon>Weeksellaceae</taxon>
        <taxon>Chryseobacterium group</taxon>
        <taxon>Chryseobacterium</taxon>
    </lineage>
</organism>
<keyword evidence="3" id="KW-1185">Reference proteome</keyword>
<dbReference type="Proteomes" id="UP000321863">
    <property type="component" value="Unassembled WGS sequence"/>
</dbReference>
<evidence type="ECO:0000256" key="1">
    <source>
        <dbReference type="SAM" id="Coils"/>
    </source>
</evidence>
<gene>
    <name evidence="2" type="ORF">CHA01nite_39840</name>
</gene>
<name>A0A511YST0_9FLAO</name>
<proteinExistence type="predicted"/>
<comment type="caution">
    <text evidence="2">The sequence shown here is derived from an EMBL/GenBank/DDBJ whole genome shotgun (WGS) entry which is preliminary data.</text>
</comment>
<sequence>MGRAVPVLIGFLASLLGIGGLADKVLGVIRKIKQRIENAIVKFWNFVKGKAGKLLSKIGVDGKKNKKDAKTTYQRTSAEKEHDLDVGVKEGTRLLKDENLDKKEMQKRLEVLEDHYNLQELKIVTDKVEKDEEVLYIYGKVNPEKKGEKVKKKKKKHSEYTPKNIEIRVVGDHKVAVTYEYDKEAHENGKQNFTVTIDLNSVDGRKVTQTVDGNNLALKPEGKDRGYHVSAGQLAREKYGLDLDSVHILADQFLGSGYKSALNLLVTSGPFNKQTMKKAEDSIKDKIRTIQNDNQNKIVTFDMTVTATFEVLPDDKLIETLKKVKPELNNDDNALKATLRKLNEKQDPRRCEKVSYEAYMFIDGKREGRPLQAETANADKWLNDLFKK</sequence>
<evidence type="ECO:0000313" key="2">
    <source>
        <dbReference type="EMBL" id="GEN78244.1"/>
    </source>
</evidence>
<dbReference type="OrthoDB" id="1275002at2"/>
<feature type="coiled-coil region" evidence="1">
    <location>
        <begin position="95"/>
        <end position="122"/>
    </location>
</feature>
<evidence type="ECO:0000313" key="3">
    <source>
        <dbReference type="Proteomes" id="UP000321863"/>
    </source>
</evidence>
<dbReference type="RefSeq" id="WP_146944781.1">
    <property type="nucleotide sequence ID" value="NZ_BJYJ01000069.1"/>
</dbReference>
<protein>
    <submittedName>
        <fullName evidence="2">Uncharacterized protein</fullName>
    </submittedName>
</protein>
<reference evidence="2 3" key="1">
    <citation type="submission" date="2019-07" db="EMBL/GenBank/DDBJ databases">
        <title>Whole genome shotgun sequence of Chryseobacterium hagamense NBRC 105253.</title>
        <authorList>
            <person name="Hosoyama A."/>
            <person name="Uohara A."/>
            <person name="Ohji S."/>
            <person name="Ichikawa N."/>
        </authorList>
    </citation>
    <scope>NUCLEOTIDE SEQUENCE [LARGE SCALE GENOMIC DNA]</scope>
    <source>
        <strain evidence="2 3">NBRC 105253</strain>
    </source>
</reference>